<organism evidence="7 8">
    <name type="scientific">Desmophyllum pertusum</name>
    <dbReference type="NCBI Taxonomy" id="174260"/>
    <lineage>
        <taxon>Eukaryota</taxon>
        <taxon>Metazoa</taxon>
        <taxon>Cnidaria</taxon>
        <taxon>Anthozoa</taxon>
        <taxon>Hexacorallia</taxon>
        <taxon>Scleractinia</taxon>
        <taxon>Caryophylliina</taxon>
        <taxon>Caryophylliidae</taxon>
        <taxon>Desmophyllum</taxon>
    </lineage>
</organism>
<dbReference type="GO" id="GO:0008270">
    <property type="term" value="F:zinc ion binding"/>
    <property type="evidence" value="ECO:0007669"/>
    <property type="project" value="UniProtKB-KW"/>
</dbReference>
<dbReference type="Proteomes" id="UP001163046">
    <property type="component" value="Unassembled WGS sequence"/>
</dbReference>
<proteinExistence type="predicted"/>
<evidence type="ECO:0000313" key="8">
    <source>
        <dbReference type="Proteomes" id="UP001163046"/>
    </source>
</evidence>
<dbReference type="Pfam" id="PF12874">
    <property type="entry name" value="zf-met"/>
    <property type="match status" value="1"/>
</dbReference>
<dbReference type="PROSITE" id="PS00028">
    <property type="entry name" value="ZINC_FINGER_C2H2_1"/>
    <property type="match status" value="2"/>
</dbReference>
<gene>
    <name evidence="7" type="ORF">OS493_009067</name>
</gene>
<dbReference type="OrthoDB" id="5964676at2759"/>
<dbReference type="AlphaFoldDB" id="A0A9W9ZFP9"/>
<evidence type="ECO:0000256" key="4">
    <source>
        <dbReference type="ARBA" id="ARBA00022833"/>
    </source>
</evidence>
<keyword evidence="4" id="KW-0862">Zinc</keyword>
<dbReference type="PANTHER" id="PTHR24379">
    <property type="entry name" value="KRAB AND ZINC FINGER DOMAIN-CONTAINING"/>
    <property type="match status" value="1"/>
</dbReference>
<evidence type="ECO:0000256" key="5">
    <source>
        <dbReference type="PROSITE-ProRule" id="PRU00042"/>
    </source>
</evidence>
<sequence>MGGLEFCNSKGALPRGERQASYLKSTAKEKGVDPILNITENEDGIGMWEDLDTGLLAKMECPTCKKTFPRDNDCKYHIKGYRECVCEVCQETFNHQAKLKRHRNKVHASKFKCDICKKVFAENRNLLRHQQTHK</sequence>
<evidence type="ECO:0000256" key="2">
    <source>
        <dbReference type="ARBA" id="ARBA00022737"/>
    </source>
</evidence>
<keyword evidence="2" id="KW-0677">Repeat</keyword>
<reference evidence="7" key="1">
    <citation type="submission" date="2023-01" db="EMBL/GenBank/DDBJ databases">
        <title>Genome assembly of the deep-sea coral Lophelia pertusa.</title>
        <authorList>
            <person name="Herrera S."/>
            <person name="Cordes E."/>
        </authorList>
    </citation>
    <scope>NUCLEOTIDE SEQUENCE</scope>
    <source>
        <strain evidence="7">USNM1676648</strain>
        <tissue evidence="7">Polyp</tissue>
    </source>
</reference>
<evidence type="ECO:0000256" key="3">
    <source>
        <dbReference type="ARBA" id="ARBA00022771"/>
    </source>
</evidence>
<comment type="caution">
    <text evidence="7">The sequence shown here is derived from an EMBL/GenBank/DDBJ whole genome shotgun (WGS) entry which is preliminary data.</text>
</comment>
<dbReference type="SUPFAM" id="SSF57667">
    <property type="entry name" value="beta-beta-alpha zinc fingers"/>
    <property type="match status" value="1"/>
</dbReference>
<feature type="domain" description="C2H2-type" evidence="6">
    <location>
        <begin position="111"/>
        <end position="134"/>
    </location>
</feature>
<dbReference type="InterPro" id="IPR013087">
    <property type="entry name" value="Znf_C2H2_type"/>
</dbReference>
<dbReference type="PANTHER" id="PTHR24379:SF121">
    <property type="entry name" value="C2H2-TYPE DOMAIN-CONTAINING PROTEIN"/>
    <property type="match status" value="1"/>
</dbReference>
<name>A0A9W9ZFP9_9CNID</name>
<keyword evidence="3 5" id="KW-0863">Zinc-finger</keyword>
<evidence type="ECO:0000256" key="1">
    <source>
        <dbReference type="ARBA" id="ARBA00022723"/>
    </source>
</evidence>
<dbReference type="Pfam" id="PF00096">
    <property type="entry name" value="zf-C2H2"/>
    <property type="match status" value="2"/>
</dbReference>
<evidence type="ECO:0000313" key="7">
    <source>
        <dbReference type="EMBL" id="KAJ7380600.1"/>
    </source>
</evidence>
<dbReference type="InterPro" id="IPR036236">
    <property type="entry name" value="Znf_C2H2_sf"/>
</dbReference>
<evidence type="ECO:0000259" key="6">
    <source>
        <dbReference type="PROSITE" id="PS50157"/>
    </source>
</evidence>
<keyword evidence="8" id="KW-1185">Reference proteome</keyword>
<keyword evidence="1" id="KW-0479">Metal-binding</keyword>
<dbReference type="PROSITE" id="PS50157">
    <property type="entry name" value="ZINC_FINGER_C2H2_2"/>
    <property type="match status" value="2"/>
</dbReference>
<dbReference type="Gene3D" id="3.30.160.60">
    <property type="entry name" value="Classic Zinc Finger"/>
    <property type="match status" value="2"/>
</dbReference>
<dbReference type="EMBL" id="MU826353">
    <property type="protein sequence ID" value="KAJ7380600.1"/>
    <property type="molecule type" value="Genomic_DNA"/>
</dbReference>
<dbReference type="SMART" id="SM00355">
    <property type="entry name" value="ZnF_C2H2"/>
    <property type="match status" value="3"/>
</dbReference>
<accession>A0A9W9ZFP9</accession>
<feature type="domain" description="C2H2-type" evidence="6">
    <location>
        <begin position="84"/>
        <end position="112"/>
    </location>
</feature>
<protein>
    <recommendedName>
        <fullName evidence="6">C2H2-type domain-containing protein</fullName>
    </recommendedName>
</protein>